<sequence length="365" mass="43637">MKVLIIGFTKIAYMPYMNFYINQLQKSNCDTSLLYWDRDSKPDLELPAVDKFYCFKESMLDSERMIKKIPYFIKFRKYAKKVIKNHDFDLIIVLHSTPGVLLSDILKRKFKGRYILDYRDFTYENINFYKKIIHQLVNNSKMTFVSSKGYVKNLPDSDKIYISHNLLLHSNDERNVRRKSPRENDPIRIRFWGFIRHVEINKQIIDQLGNDCRFELHYHGREQESGQLLRRYVEEKEIANIYFHGEYKPIERVNFASETDLLHNIYENDTKTTYAMGNKYYDGLTFYIPQLCNKDSFMGQEVESNGIGIMLDPLENGFTDAIFEYYKRLDWNDFNMKCDEKIARITEEYNSGIDVLHELLSREKV</sequence>
<name>A0A4R2T5P6_9FIRM</name>
<reference evidence="1 2" key="1">
    <citation type="submission" date="2019-03" db="EMBL/GenBank/DDBJ databases">
        <title>Genomic Encyclopedia of Type Strains, Phase IV (KMG-IV): sequencing the most valuable type-strain genomes for metagenomic binning, comparative biology and taxonomic classification.</title>
        <authorList>
            <person name="Goeker M."/>
        </authorList>
    </citation>
    <scope>NUCLEOTIDE SEQUENCE [LARGE SCALE GENOMIC DNA]</scope>
    <source>
        <strain evidence="1 2">DSM 100013</strain>
    </source>
</reference>
<dbReference type="SUPFAM" id="SSF53756">
    <property type="entry name" value="UDP-Glycosyltransferase/glycogen phosphorylase"/>
    <property type="match status" value="1"/>
</dbReference>
<keyword evidence="2" id="KW-1185">Reference proteome</keyword>
<evidence type="ECO:0000313" key="2">
    <source>
        <dbReference type="Proteomes" id="UP000295504"/>
    </source>
</evidence>
<dbReference type="RefSeq" id="WP_132849377.1">
    <property type="nucleotide sequence ID" value="NZ_CP058648.1"/>
</dbReference>
<dbReference type="EMBL" id="SLYC01000041">
    <property type="protein sequence ID" value="TCP98409.1"/>
    <property type="molecule type" value="Genomic_DNA"/>
</dbReference>
<dbReference type="OrthoDB" id="2052976at2"/>
<gene>
    <name evidence="1" type="ORF">EDD79_104113</name>
</gene>
<organism evidence="1 2">
    <name type="scientific">Serpentinicella alkaliphila</name>
    <dbReference type="NCBI Taxonomy" id="1734049"/>
    <lineage>
        <taxon>Bacteria</taxon>
        <taxon>Bacillati</taxon>
        <taxon>Bacillota</taxon>
        <taxon>Clostridia</taxon>
        <taxon>Peptostreptococcales</taxon>
        <taxon>Natronincolaceae</taxon>
        <taxon>Serpentinicella</taxon>
    </lineage>
</organism>
<accession>A0A4R2T5P6</accession>
<dbReference type="AlphaFoldDB" id="A0A4R2T5P6"/>
<dbReference type="Gene3D" id="3.40.50.2000">
    <property type="entry name" value="Glycogen Phosphorylase B"/>
    <property type="match status" value="2"/>
</dbReference>
<proteinExistence type="predicted"/>
<comment type="caution">
    <text evidence="1">The sequence shown here is derived from an EMBL/GenBank/DDBJ whole genome shotgun (WGS) entry which is preliminary data.</text>
</comment>
<dbReference type="Proteomes" id="UP000295504">
    <property type="component" value="Unassembled WGS sequence"/>
</dbReference>
<protein>
    <submittedName>
        <fullName evidence="1">Uncharacterized protein</fullName>
    </submittedName>
</protein>
<evidence type="ECO:0000313" key="1">
    <source>
        <dbReference type="EMBL" id="TCP98409.1"/>
    </source>
</evidence>